<evidence type="ECO:0000313" key="2">
    <source>
        <dbReference type="Proteomes" id="UP000247755"/>
    </source>
</evidence>
<organism evidence="1 2">
    <name type="scientific">Burkholderia pyrrocinia</name>
    <name type="common">Pseudomonas pyrrocinia</name>
    <dbReference type="NCBI Taxonomy" id="60550"/>
    <lineage>
        <taxon>Bacteria</taxon>
        <taxon>Pseudomonadati</taxon>
        <taxon>Pseudomonadota</taxon>
        <taxon>Betaproteobacteria</taxon>
        <taxon>Burkholderiales</taxon>
        <taxon>Burkholderiaceae</taxon>
        <taxon>Burkholderia</taxon>
        <taxon>Burkholderia cepacia complex</taxon>
    </lineage>
</organism>
<accession>A0A318I733</accession>
<dbReference type="GO" id="GO:0043720">
    <property type="term" value="F:3-keto-5-aminohexanoate cleavage activity"/>
    <property type="evidence" value="ECO:0007669"/>
    <property type="project" value="InterPro"/>
</dbReference>
<reference evidence="1 2" key="1">
    <citation type="submission" date="2018-05" db="EMBL/GenBank/DDBJ databases">
        <title>Comparative genomics of bacterial root endophytes of switchgrass collected from native prairies over two seasons.</title>
        <authorList>
            <person name="Tang Y."/>
        </authorList>
    </citation>
    <scope>NUCLEOTIDE SEQUENCE [LARGE SCALE GENOMIC DNA]</scope>
    <source>
        <strain evidence="1 2">NFIX32</strain>
    </source>
</reference>
<protein>
    <submittedName>
        <fullName evidence="1">3-keto-5-aminohexanoate cleavage enzyme</fullName>
    </submittedName>
</protein>
<dbReference type="InterPro" id="IPR008567">
    <property type="entry name" value="BKACE"/>
</dbReference>
<dbReference type="Pfam" id="PF05853">
    <property type="entry name" value="BKACE"/>
    <property type="match status" value="1"/>
</dbReference>
<proteinExistence type="predicted"/>
<name>A0A318I733_BURPY</name>
<dbReference type="AlphaFoldDB" id="A0A318I733"/>
<dbReference type="EMBL" id="QJJY01000023">
    <property type="protein sequence ID" value="PXX26538.1"/>
    <property type="molecule type" value="Genomic_DNA"/>
</dbReference>
<sequence length="54" mass="5848">MSKPKVIVTMAPTGGMARKKQNPNLPTQADEIARDVYDCFNAGASSWRGGRRAP</sequence>
<evidence type="ECO:0000313" key="1">
    <source>
        <dbReference type="EMBL" id="PXX26538.1"/>
    </source>
</evidence>
<dbReference type="Gene3D" id="3.20.20.70">
    <property type="entry name" value="Aldolase class I"/>
    <property type="match status" value="1"/>
</dbReference>
<dbReference type="Proteomes" id="UP000247755">
    <property type="component" value="Unassembled WGS sequence"/>
</dbReference>
<gene>
    <name evidence="1" type="ORF">NA66_10237</name>
</gene>
<dbReference type="InterPro" id="IPR013785">
    <property type="entry name" value="Aldolase_TIM"/>
</dbReference>
<comment type="caution">
    <text evidence="1">The sequence shown here is derived from an EMBL/GenBank/DDBJ whole genome shotgun (WGS) entry which is preliminary data.</text>
</comment>